<dbReference type="EMBL" id="BK032731">
    <property type="protein sequence ID" value="DAF57315.1"/>
    <property type="molecule type" value="Genomic_DNA"/>
</dbReference>
<feature type="region of interest" description="Disordered" evidence="1">
    <location>
        <begin position="1"/>
        <end position="31"/>
    </location>
</feature>
<evidence type="ECO:0000256" key="1">
    <source>
        <dbReference type="SAM" id="MobiDB-lite"/>
    </source>
</evidence>
<organism evidence="2">
    <name type="scientific">Podoviridae sp. ctuch15</name>
    <dbReference type="NCBI Taxonomy" id="2827752"/>
    <lineage>
        <taxon>Viruses</taxon>
        <taxon>Duplodnaviria</taxon>
        <taxon>Heunggongvirae</taxon>
        <taxon>Uroviricota</taxon>
        <taxon>Caudoviricetes</taxon>
    </lineage>
</organism>
<sequence>MTNRPLGHNLPQSLDKCIHKKPSNPRTKQTI</sequence>
<proteinExistence type="predicted"/>
<protein>
    <submittedName>
        <fullName evidence="2">Uncharacterized protein</fullName>
    </submittedName>
</protein>
<reference evidence="2" key="1">
    <citation type="journal article" date="2021" name="Proc. Natl. Acad. Sci. U.S.A.">
        <title>A Catalog of Tens of Thousands of Viruses from Human Metagenomes Reveals Hidden Associations with Chronic Diseases.</title>
        <authorList>
            <person name="Tisza M.J."/>
            <person name="Buck C.B."/>
        </authorList>
    </citation>
    <scope>NUCLEOTIDE SEQUENCE</scope>
    <source>
        <strain evidence="2">Ctuch15</strain>
    </source>
</reference>
<accession>A0A8S5T2S2</accession>
<name>A0A8S5T2S2_9CAUD</name>
<evidence type="ECO:0000313" key="2">
    <source>
        <dbReference type="EMBL" id="DAF57315.1"/>
    </source>
</evidence>